<dbReference type="Pfam" id="PF00078">
    <property type="entry name" value="RVT_1"/>
    <property type="match status" value="1"/>
</dbReference>
<keyword evidence="5" id="KW-0548">Nucleotidyltransferase</keyword>
<sequence length="761" mass="86771">MEEMVNKFIEEGIREHEEMGAFIKEFRITNELLLKERNNSLSELEFEVHGLSRAINKAQIIDCEFKGVTTRGGKTTTETICGTNVTNGPPTPHHDKPVTPIEVPTETEPQKTKEQTVEPQHQYLFPTGLSEPKPKRMSIELADRSIQYPRGIEENVIIKNDKFVLPIDFVILDMREDSRISIIIGRPVLATARAMIDVFNKKITLRVRNEEIDSVLLNNLEKCIDQSDLESCGKSADESEKPIRRIKQVDTAYPESQETQESERIRNEHLYSACANEIDEKKPELKDLPSHLEYAYLKGNESCPVIISSKLTEKEKISLLQVLEKRKGAIAWKMSNIKGISPSFCTHKILMEESFKPVIQPQRCLNLKFQDVVKNKIARLLDSGLIYPILDSPWVSPINVFPKKRGMSVVLNDNNELIPSRTVTGWRVMPFGLCNAPTTFQRCVTAIFHDMVEDFMEVFMDDFSVFVNKMPSQDLSDGFCSYKGSTLKLKVKKGAENVAAYHLSTLENPNMGVLTEKEIADEFPDEHLMILKATLDDDEPWYADYVNYIVEKVIPPNWTPEKRKRFFSQVKYYFWYESYVFKLCPDNIMRRCVAGNEILEILAHCHSGPTRGHHSASIIGKKVYESGFFWPSIFRDAKDYITKLAVDYVSKWVEAQALPTNDARVVVKFLKGLFARFGVPKALISDRGTHFWKAMERDFGLNAIQSPLLDIGIERAMGIVWNITGGCDLTLFEVLEDRGYNGATADLWSCGVILFVMLAHP</sequence>
<dbReference type="Pfam" id="PF12327">
    <property type="entry name" value="FtsZ_C"/>
    <property type="match status" value="1"/>
</dbReference>
<dbReference type="Gene3D" id="3.30.1330.20">
    <property type="entry name" value="Tubulin/FtsZ, C-terminal domain"/>
    <property type="match status" value="1"/>
</dbReference>
<dbReference type="PANTHER" id="PTHR33067:SF35">
    <property type="entry name" value="ASPARTIC PEPTIDASE DDI1-TYPE DOMAIN-CONTAINING PROTEIN"/>
    <property type="match status" value="1"/>
</dbReference>
<dbReference type="PANTHER" id="PTHR33067">
    <property type="entry name" value="RNA-DIRECTED DNA POLYMERASE-RELATED"/>
    <property type="match status" value="1"/>
</dbReference>
<feature type="domain" description="Cell division protein FtsZ C-terminal" evidence="4">
    <location>
        <begin position="702"/>
        <end position="734"/>
    </location>
</feature>
<dbReference type="InterPro" id="IPR024757">
    <property type="entry name" value="FtsZ_C"/>
</dbReference>
<protein>
    <submittedName>
        <fullName evidence="5">DNA-directed DNA polymerase</fullName>
    </submittedName>
</protein>
<dbReference type="SUPFAM" id="SSF55307">
    <property type="entry name" value="Tubulin C-terminal domain-like"/>
    <property type="match status" value="1"/>
</dbReference>
<dbReference type="EMBL" id="BQNB010009407">
    <property type="protein sequence ID" value="GJS63115.1"/>
    <property type="molecule type" value="Genomic_DNA"/>
</dbReference>
<evidence type="ECO:0000313" key="6">
    <source>
        <dbReference type="Proteomes" id="UP001151760"/>
    </source>
</evidence>
<dbReference type="InterPro" id="IPR012337">
    <property type="entry name" value="RNaseH-like_sf"/>
</dbReference>
<dbReference type="InterPro" id="IPR043502">
    <property type="entry name" value="DNA/RNA_pol_sf"/>
</dbReference>
<dbReference type="GO" id="GO:0003887">
    <property type="term" value="F:DNA-directed DNA polymerase activity"/>
    <property type="evidence" value="ECO:0007669"/>
    <property type="project" value="UniProtKB-KW"/>
</dbReference>
<keyword evidence="1" id="KW-0547">Nucleotide-binding</keyword>
<evidence type="ECO:0000256" key="1">
    <source>
        <dbReference type="ARBA" id="ARBA00022741"/>
    </source>
</evidence>
<proteinExistence type="predicted"/>
<reference evidence="5" key="1">
    <citation type="journal article" date="2022" name="Int. J. Mol. Sci.">
        <title>Draft Genome of Tanacetum Coccineum: Genomic Comparison of Closely Related Tanacetum-Family Plants.</title>
        <authorList>
            <person name="Yamashiro T."/>
            <person name="Shiraishi A."/>
            <person name="Nakayama K."/>
            <person name="Satake H."/>
        </authorList>
    </citation>
    <scope>NUCLEOTIDE SEQUENCE</scope>
</reference>
<dbReference type="InterPro" id="IPR043128">
    <property type="entry name" value="Rev_trsase/Diguanyl_cyclase"/>
</dbReference>
<gene>
    <name evidence="5" type="ORF">Tco_0677679</name>
</gene>
<dbReference type="InterPro" id="IPR037103">
    <property type="entry name" value="Tubulin/FtsZ-like_C"/>
</dbReference>
<dbReference type="Gene3D" id="1.10.340.70">
    <property type="match status" value="1"/>
</dbReference>
<keyword evidence="5" id="KW-0808">Transferase</keyword>
<dbReference type="SUPFAM" id="SSF56672">
    <property type="entry name" value="DNA/RNA polymerases"/>
    <property type="match status" value="1"/>
</dbReference>
<keyword evidence="6" id="KW-1185">Reference proteome</keyword>
<dbReference type="Gene3D" id="3.10.10.10">
    <property type="entry name" value="HIV Type 1 Reverse Transcriptase, subunit A, domain 1"/>
    <property type="match status" value="1"/>
</dbReference>
<comment type="caution">
    <text evidence="5">The sequence shown here is derived from an EMBL/GenBank/DDBJ whole genome shotgun (WGS) entry which is preliminary data.</text>
</comment>
<keyword evidence="2" id="KW-0342">GTP-binding</keyword>
<dbReference type="InterPro" id="IPR000477">
    <property type="entry name" value="RT_dom"/>
</dbReference>
<dbReference type="Gene3D" id="2.40.70.10">
    <property type="entry name" value="Acid Proteases"/>
    <property type="match status" value="1"/>
</dbReference>
<evidence type="ECO:0000259" key="3">
    <source>
        <dbReference type="Pfam" id="PF00078"/>
    </source>
</evidence>
<name>A0ABQ4XE15_9ASTR</name>
<feature type="domain" description="Reverse transcriptase" evidence="3">
    <location>
        <begin position="421"/>
        <end position="469"/>
    </location>
</feature>
<reference evidence="5" key="2">
    <citation type="submission" date="2022-01" db="EMBL/GenBank/DDBJ databases">
        <authorList>
            <person name="Yamashiro T."/>
            <person name="Shiraishi A."/>
            <person name="Satake H."/>
            <person name="Nakayama K."/>
        </authorList>
    </citation>
    <scope>NUCLEOTIDE SEQUENCE</scope>
</reference>
<dbReference type="InterPro" id="IPR008280">
    <property type="entry name" value="Tub_FtsZ_C"/>
</dbReference>
<evidence type="ECO:0000313" key="5">
    <source>
        <dbReference type="EMBL" id="GJS63115.1"/>
    </source>
</evidence>
<dbReference type="SUPFAM" id="SSF53098">
    <property type="entry name" value="Ribonuclease H-like"/>
    <property type="match status" value="1"/>
</dbReference>
<evidence type="ECO:0000256" key="2">
    <source>
        <dbReference type="ARBA" id="ARBA00023134"/>
    </source>
</evidence>
<dbReference type="InterPro" id="IPR021109">
    <property type="entry name" value="Peptidase_aspartic_dom_sf"/>
</dbReference>
<dbReference type="Gene3D" id="3.30.70.270">
    <property type="match status" value="1"/>
</dbReference>
<organism evidence="5 6">
    <name type="scientific">Tanacetum coccineum</name>
    <dbReference type="NCBI Taxonomy" id="301880"/>
    <lineage>
        <taxon>Eukaryota</taxon>
        <taxon>Viridiplantae</taxon>
        <taxon>Streptophyta</taxon>
        <taxon>Embryophyta</taxon>
        <taxon>Tracheophyta</taxon>
        <taxon>Spermatophyta</taxon>
        <taxon>Magnoliopsida</taxon>
        <taxon>eudicotyledons</taxon>
        <taxon>Gunneridae</taxon>
        <taxon>Pentapetalae</taxon>
        <taxon>asterids</taxon>
        <taxon>campanulids</taxon>
        <taxon>Asterales</taxon>
        <taxon>Asteraceae</taxon>
        <taxon>Asteroideae</taxon>
        <taxon>Anthemideae</taxon>
        <taxon>Anthemidinae</taxon>
        <taxon>Tanacetum</taxon>
    </lineage>
</organism>
<keyword evidence="5" id="KW-0239">DNA-directed DNA polymerase</keyword>
<evidence type="ECO:0000259" key="4">
    <source>
        <dbReference type="Pfam" id="PF12327"/>
    </source>
</evidence>
<accession>A0ABQ4XE15</accession>
<dbReference type="Proteomes" id="UP001151760">
    <property type="component" value="Unassembled WGS sequence"/>
</dbReference>